<evidence type="ECO:0000313" key="5">
    <source>
        <dbReference type="EMBL" id="KEQ88734.1"/>
    </source>
</evidence>
<evidence type="ECO:0000256" key="3">
    <source>
        <dbReference type="ARBA" id="ARBA00023242"/>
    </source>
</evidence>
<dbReference type="Pfam" id="PF05186">
    <property type="entry name" value="Dpy-30"/>
    <property type="match status" value="1"/>
</dbReference>
<dbReference type="OrthoDB" id="417678at2759"/>
<dbReference type="STRING" id="1043002.A0A074XYM3"/>
<proteinExistence type="inferred from homology"/>
<dbReference type="AlphaFoldDB" id="A0A074XYM3"/>
<protein>
    <submittedName>
        <fullName evidence="5">Uncharacterized protein</fullName>
    </submittedName>
</protein>
<dbReference type="Proteomes" id="UP000030706">
    <property type="component" value="Unassembled WGS sequence"/>
</dbReference>
<dbReference type="CDD" id="cd22965">
    <property type="entry name" value="DD_DPY30_SDC1"/>
    <property type="match status" value="1"/>
</dbReference>
<evidence type="ECO:0000313" key="6">
    <source>
        <dbReference type="Proteomes" id="UP000030706"/>
    </source>
</evidence>
<feature type="region of interest" description="Disordered" evidence="4">
    <location>
        <begin position="1"/>
        <end position="161"/>
    </location>
</feature>
<reference evidence="5 6" key="1">
    <citation type="journal article" date="2014" name="BMC Genomics">
        <title>Genome sequencing of four Aureobasidium pullulans varieties: biotechnological potential, stress tolerance, and description of new species.</title>
        <authorList>
            <person name="Gostin Ar C."/>
            <person name="Ohm R.A."/>
            <person name="Kogej T."/>
            <person name="Sonjak S."/>
            <person name="Turk M."/>
            <person name="Zajc J."/>
            <person name="Zalar P."/>
            <person name="Grube M."/>
            <person name="Sun H."/>
            <person name="Han J."/>
            <person name="Sharma A."/>
            <person name="Chiniquy J."/>
            <person name="Ngan C.Y."/>
            <person name="Lipzen A."/>
            <person name="Barry K."/>
            <person name="Grigoriev I.V."/>
            <person name="Gunde-Cimerman N."/>
        </authorList>
    </citation>
    <scope>NUCLEOTIDE SEQUENCE [LARGE SCALE GENOMIC DNA]</scope>
    <source>
        <strain evidence="5 6">EXF-150</strain>
    </source>
</reference>
<feature type="compositionally biased region" description="Polar residues" evidence="4">
    <location>
        <begin position="1"/>
        <end position="15"/>
    </location>
</feature>
<feature type="compositionally biased region" description="Pro residues" evidence="4">
    <location>
        <begin position="126"/>
        <end position="140"/>
    </location>
</feature>
<feature type="compositionally biased region" description="Polar residues" evidence="4">
    <location>
        <begin position="57"/>
        <end position="75"/>
    </location>
</feature>
<comment type="subcellular location">
    <subcellularLocation>
        <location evidence="1">Nucleus</location>
    </subcellularLocation>
</comment>
<evidence type="ECO:0000256" key="2">
    <source>
        <dbReference type="ARBA" id="ARBA00010849"/>
    </source>
</evidence>
<feature type="compositionally biased region" description="Low complexity" evidence="4">
    <location>
        <begin position="100"/>
        <end position="125"/>
    </location>
</feature>
<dbReference type="RefSeq" id="XP_029764921.1">
    <property type="nucleotide sequence ID" value="XM_029900010.1"/>
</dbReference>
<evidence type="ECO:0000256" key="1">
    <source>
        <dbReference type="ARBA" id="ARBA00004123"/>
    </source>
</evidence>
<keyword evidence="3" id="KW-0539">Nucleus</keyword>
<accession>A0A074XYM3</accession>
<dbReference type="GO" id="GO:0005634">
    <property type="term" value="C:nucleus"/>
    <property type="evidence" value="ECO:0007669"/>
    <property type="project" value="UniProtKB-SubCell"/>
</dbReference>
<comment type="similarity">
    <text evidence="2">Belongs to the dpy-30 family.</text>
</comment>
<organism evidence="5 6">
    <name type="scientific">Aureobasidium pullulans EXF-150</name>
    <dbReference type="NCBI Taxonomy" id="1043002"/>
    <lineage>
        <taxon>Eukaryota</taxon>
        <taxon>Fungi</taxon>
        <taxon>Dikarya</taxon>
        <taxon>Ascomycota</taxon>
        <taxon>Pezizomycotina</taxon>
        <taxon>Dothideomycetes</taxon>
        <taxon>Dothideomycetidae</taxon>
        <taxon>Dothideales</taxon>
        <taxon>Saccotheciaceae</taxon>
        <taxon>Aureobasidium</taxon>
    </lineage>
</organism>
<dbReference type="HOGENOM" id="CLU_115916_1_0_1"/>
<keyword evidence="6" id="KW-1185">Reference proteome</keyword>
<feature type="compositionally biased region" description="Polar residues" evidence="4">
    <location>
        <begin position="83"/>
        <end position="93"/>
    </location>
</feature>
<dbReference type="Gene3D" id="1.20.890.10">
    <property type="entry name" value="cAMP-dependent protein kinase regulatory subunit, dimerization-anchoring domain"/>
    <property type="match status" value="1"/>
</dbReference>
<name>A0A074XYM3_AURPU</name>
<evidence type="ECO:0000256" key="4">
    <source>
        <dbReference type="SAM" id="MobiDB-lite"/>
    </source>
</evidence>
<dbReference type="InterPro" id="IPR049629">
    <property type="entry name" value="DPY30_SDC1_DD"/>
</dbReference>
<gene>
    <name evidence="5" type="ORF">M438DRAFT_265261</name>
</gene>
<dbReference type="InterPro" id="IPR007858">
    <property type="entry name" value="Dpy-30_motif"/>
</dbReference>
<dbReference type="GeneID" id="40742316"/>
<sequence length="204" mass="21300">MAEPTNGLNAPSTNDVEMKEEMAEPSVHSVPSAPDQVAGAAQDHQEEVAPKDETSALPINQPFTAQAPQQESLPTSMEGILNGDSTSASTSQTLPPPVAQAPSASPLPATASAPTAPPTASMPTSAPTPPPAPPTRPSSIPPQVSLPPEKPHPHGSPTRVYLNQMVTPHLLEGMKYLAAYEPDKPLKWLSEFLAKRSAETEGEA</sequence>
<dbReference type="EMBL" id="KL584975">
    <property type="protein sequence ID" value="KEQ88734.1"/>
    <property type="molecule type" value="Genomic_DNA"/>
</dbReference>
<feature type="compositionally biased region" description="Basic and acidic residues" evidence="4">
    <location>
        <begin position="43"/>
        <end position="54"/>
    </location>
</feature>